<reference evidence="3 4" key="1">
    <citation type="submission" date="2017-03" db="EMBL/GenBank/DDBJ databases">
        <title>Widespread Adenine N6-methylation of Active Genes in Fungi.</title>
        <authorList>
            <consortium name="DOE Joint Genome Institute"/>
            <person name="Mondo S.J."/>
            <person name="Dannebaum R.O."/>
            <person name="Kuo R.C."/>
            <person name="Louie K.B."/>
            <person name="Bewick A.J."/>
            <person name="Labutti K."/>
            <person name="Haridas S."/>
            <person name="Kuo A."/>
            <person name="Salamov A."/>
            <person name="Ahrendt S.R."/>
            <person name="Lau R."/>
            <person name="Bowen B.P."/>
            <person name="Lipzen A."/>
            <person name="Sullivan W."/>
            <person name="Andreopoulos W.B."/>
            <person name="Clum A."/>
            <person name="Lindquist E."/>
            <person name="Daum C."/>
            <person name="Northen T.R."/>
            <person name="Ramamoorthy G."/>
            <person name="Schmitz R.J."/>
            <person name="Gryganskyi A."/>
            <person name="Culley D."/>
            <person name="Magnuson J."/>
            <person name="James T.Y."/>
            <person name="O'Malley M.A."/>
            <person name="Stajich J.E."/>
            <person name="Spatafora J.W."/>
            <person name="Visel A."/>
            <person name="Grigoriev I.V."/>
        </authorList>
    </citation>
    <scope>NUCLEOTIDE SEQUENCE [LARGE SCALE GENOMIC DNA]</scope>
    <source>
        <strain evidence="3 4">NRRL Y-17943</strain>
    </source>
</reference>
<gene>
    <name evidence="3" type="ORF">BD324DRAFT_629355</name>
</gene>
<keyword evidence="2" id="KW-1133">Transmembrane helix</keyword>
<feature type="transmembrane region" description="Helical" evidence="2">
    <location>
        <begin position="214"/>
        <end position="234"/>
    </location>
</feature>
<sequence>MNSEAVVPPTTSHPSSPPHPFHHNSQHDMVQKFGGGSHMFYHDKEYEALPATRVRDLVRPPVIRQYVEGGRIYREASPREVNRFELFFDLLFVAIIHIQAEAAVDEPGGPAVLRFVLTFWPSWSIWEEARKYANVSGTDDLLHRVWILVGMICITGYSINASAIELHPHGEEEKAMDHSAVQAAVAFWLTIKLTRVLVLWLYAWRLPDFRQAQFFSGLAVLVPMLVYFPLLFVTSRKAQIILAILGIVVDVIRLDLIFFAIRGHVHQWKLRKEYHRTDAADRGPAPEQFKLHRIPSLPDHFRIPAMNIEHAIDRSSAFVVIVLGELVMNLLFIGERGEIGLSPAFGRAALCLVVAWSLNYLYIIPSDPNANYEHALRRSFISGILFSFLHWPLCASLTLASAASGHMVRDNHVDVSLAWYWGCGLGFAILFGTFIDLTHRELLPRSASRIPRFARSVVQVLAGLALIFFPFGCENLTSLALIGVAVAITLFLVVMHVYGSLPRKSYLLSLDNSGEGNRGSHFEPGSKEAEAENRLRRQASKTAHVVEDRDGLDHTLG</sequence>
<dbReference type="InterPro" id="IPR010640">
    <property type="entry name" value="Low_temperature_requirement_A"/>
</dbReference>
<dbReference type="PANTHER" id="PTHR36840">
    <property type="entry name" value="BLL5714 PROTEIN"/>
    <property type="match status" value="1"/>
</dbReference>
<feature type="transmembrane region" description="Helical" evidence="2">
    <location>
        <begin position="478"/>
        <end position="498"/>
    </location>
</feature>
<dbReference type="EMBL" id="NBSH01000009">
    <property type="protein sequence ID" value="ORX35876.1"/>
    <property type="molecule type" value="Genomic_DNA"/>
</dbReference>
<feature type="transmembrane region" description="Helical" evidence="2">
    <location>
        <begin position="384"/>
        <end position="405"/>
    </location>
</feature>
<feature type="transmembrane region" description="Helical" evidence="2">
    <location>
        <begin position="141"/>
        <end position="159"/>
    </location>
</feature>
<evidence type="ECO:0000313" key="4">
    <source>
        <dbReference type="Proteomes" id="UP000193218"/>
    </source>
</evidence>
<dbReference type="GeneID" id="33558010"/>
<dbReference type="PANTHER" id="PTHR36840:SF1">
    <property type="entry name" value="BLL5714 PROTEIN"/>
    <property type="match status" value="1"/>
</dbReference>
<keyword evidence="4" id="KW-1185">Reference proteome</keyword>
<feature type="transmembrane region" description="Helical" evidence="2">
    <location>
        <begin position="240"/>
        <end position="261"/>
    </location>
</feature>
<feature type="compositionally biased region" description="Basic and acidic residues" evidence="1">
    <location>
        <begin position="518"/>
        <end position="535"/>
    </location>
</feature>
<organism evidence="3 4">
    <name type="scientific">Kockovaella imperatae</name>
    <dbReference type="NCBI Taxonomy" id="4999"/>
    <lineage>
        <taxon>Eukaryota</taxon>
        <taxon>Fungi</taxon>
        <taxon>Dikarya</taxon>
        <taxon>Basidiomycota</taxon>
        <taxon>Agaricomycotina</taxon>
        <taxon>Tremellomycetes</taxon>
        <taxon>Tremellales</taxon>
        <taxon>Cuniculitremaceae</taxon>
        <taxon>Kockovaella</taxon>
    </lineage>
</organism>
<dbReference type="Pfam" id="PF06772">
    <property type="entry name" value="LtrA"/>
    <property type="match status" value="1"/>
</dbReference>
<feature type="transmembrane region" description="Helical" evidence="2">
    <location>
        <begin position="456"/>
        <end position="472"/>
    </location>
</feature>
<keyword evidence="2" id="KW-0812">Transmembrane</keyword>
<evidence type="ECO:0000256" key="2">
    <source>
        <dbReference type="SAM" id="Phobius"/>
    </source>
</evidence>
<protein>
    <submittedName>
        <fullName evidence="3">Bacterial low temperature requirement A protein-domain-containing protein</fullName>
    </submittedName>
</protein>
<dbReference type="Proteomes" id="UP000193218">
    <property type="component" value="Unassembled WGS sequence"/>
</dbReference>
<evidence type="ECO:0000256" key="1">
    <source>
        <dbReference type="SAM" id="MobiDB-lite"/>
    </source>
</evidence>
<dbReference type="OrthoDB" id="191995at2759"/>
<feature type="transmembrane region" description="Helical" evidence="2">
    <location>
        <begin position="316"/>
        <end position="333"/>
    </location>
</feature>
<dbReference type="RefSeq" id="XP_021870005.1">
    <property type="nucleotide sequence ID" value="XM_022016201.1"/>
</dbReference>
<dbReference type="InParanoid" id="A0A1Y1UEE6"/>
<evidence type="ECO:0000313" key="3">
    <source>
        <dbReference type="EMBL" id="ORX35876.1"/>
    </source>
</evidence>
<feature type="transmembrane region" description="Helical" evidence="2">
    <location>
        <begin position="345"/>
        <end position="363"/>
    </location>
</feature>
<comment type="caution">
    <text evidence="3">The sequence shown here is derived from an EMBL/GenBank/DDBJ whole genome shotgun (WGS) entry which is preliminary data.</text>
</comment>
<feature type="transmembrane region" description="Helical" evidence="2">
    <location>
        <begin position="179"/>
        <end position="202"/>
    </location>
</feature>
<feature type="region of interest" description="Disordered" evidence="1">
    <location>
        <begin position="1"/>
        <end position="28"/>
    </location>
</feature>
<dbReference type="AlphaFoldDB" id="A0A1Y1UEE6"/>
<proteinExistence type="predicted"/>
<feature type="region of interest" description="Disordered" evidence="1">
    <location>
        <begin position="515"/>
        <end position="540"/>
    </location>
</feature>
<keyword evidence="2" id="KW-0472">Membrane</keyword>
<dbReference type="STRING" id="4999.A0A1Y1UEE6"/>
<name>A0A1Y1UEE6_9TREE</name>
<accession>A0A1Y1UEE6</accession>
<feature type="transmembrane region" description="Helical" evidence="2">
    <location>
        <begin position="417"/>
        <end position="435"/>
    </location>
</feature>